<gene>
    <name evidence="2" type="primary">LAP3_2</name>
    <name evidence="2" type="ORF">IWW36_005238</name>
</gene>
<dbReference type="InterPro" id="IPR011356">
    <property type="entry name" value="Leucine_aapep/pepB"/>
</dbReference>
<dbReference type="GO" id="GO:0030145">
    <property type="term" value="F:manganese ion binding"/>
    <property type="evidence" value="ECO:0007669"/>
    <property type="project" value="InterPro"/>
</dbReference>
<protein>
    <submittedName>
        <fullName evidence="2">Bleomycin hydrolase</fullName>
    </submittedName>
</protein>
<dbReference type="GO" id="GO:0070006">
    <property type="term" value="F:metalloaminopeptidase activity"/>
    <property type="evidence" value="ECO:0007669"/>
    <property type="project" value="InterPro"/>
</dbReference>
<dbReference type="SUPFAM" id="SSF52949">
    <property type="entry name" value="Macro domain-like"/>
    <property type="match status" value="1"/>
</dbReference>
<dbReference type="Gene3D" id="3.40.630.10">
    <property type="entry name" value="Zn peptidases"/>
    <property type="match status" value="1"/>
</dbReference>
<evidence type="ECO:0000313" key="3">
    <source>
        <dbReference type="Proteomes" id="UP001139887"/>
    </source>
</evidence>
<organism evidence="2 3">
    <name type="scientific">Coemansia brasiliensis</name>
    <dbReference type="NCBI Taxonomy" id="2650707"/>
    <lineage>
        <taxon>Eukaryota</taxon>
        <taxon>Fungi</taxon>
        <taxon>Fungi incertae sedis</taxon>
        <taxon>Zoopagomycota</taxon>
        <taxon>Kickxellomycotina</taxon>
        <taxon>Kickxellomycetes</taxon>
        <taxon>Kickxellales</taxon>
        <taxon>Kickxellaceae</taxon>
        <taxon>Coemansia</taxon>
    </lineage>
</organism>
<dbReference type="Gene3D" id="3.40.220.10">
    <property type="entry name" value="Leucine Aminopeptidase, subunit E, domain 1"/>
    <property type="match status" value="1"/>
</dbReference>
<dbReference type="OrthoDB" id="412814at2759"/>
<dbReference type="PANTHER" id="PTHR11963:SF23">
    <property type="entry name" value="CYTOSOL AMINOPEPTIDASE"/>
    <property type="match status" value="1"/>
</dbReference>
<keyword evidence="2" id="KW-0378">Hydrolase</keyword>
<dbReference type="GO" id="GO:0006508">
    <property type="term" value="P:proteolysis"/>
    <property type="evidence" value="ECO:0007669"/>
    <property type="project" value="InterPro"/>
</dbReference>
<evidence type="ECO:0000313" key="2">
    <source>
        <dbReference type="EMBL" id="KAJ2844307.1"/>
    </source>
</evidence>
<dbReference type="InterPro" id="IPR043472">
    <property type="entry name" value="Macro_dom-like"/>
</dbReference>
<dbReference type="SUPFAM" id="SSF53187">
    <property type="entry name" value="Zn-dependent exopeptidases"/>
    <property type="match status" value="1"/>
</dbReference>
<feature type="non-terminal residue" evidence="2">
    <location>
        <position position="230"/>
    </location>
</feature>
<dbReference type="AlphaFoldDB" id="A0A9W8LYB0"/>
<dbReference type="PANTHER" id="PTHR11963">
    <property type="entry name" value="LEUCINE AMINOPEPTIDASE-RELATED"/>
    <property type="match status" value="1"/>
</dbReference>
<feature type="domain" description="Peptidase M17 leucyl aminopeptidase N-terminal" evidence="1">
    <location>
        <begin position="34"/>
        <end position="159"/>
    </location>
</feature>
<proteinExistence type="predicted"/>
<evidence type="ECO:0000259" key="1">
    <source>
        <dbReference type="Pfam" id="PF02789"/>
    </source>
</evidence>
<name>A0A9W8LYB0_9FUNG</name>
<accession>A0A9W8LYB0</accession>
<dbReference type="GO" id="GO:0005737">
    <property type="term" value="C:cytoplasm"/>
    <property type="evidence" value="ECO:0007669"/>
    <property type="project" value="InterPro"/>
</dbReference>
<sequence length="230" mass="24797">MQVLSKTASALLTKSLRSFSTHQVLSEAAKRGLVLGMLSNNKLLNADSASLSSAQQQSLIAKAAALGFSGEAGKVQTVLSDDLQQHIALVGLGNAQEAEANKINATETEVVRMAVATGVRQLLQAHKVNSVTIAPMPHAQAAAEGAQLAVYKFDQFKSNEESNDETPANVSVSWLDSTQREWDAGQITARAQNFARDLMNTPANFMTPTLFAERVQREFQGLENVHVRVH</sequence>
<dbReference type="Proteomes" id="UP001139887">
    <property type="component" value="Unassembled WGS sequence"/>
</dbReference>
<dbReference type="Pfam" id="PF02789">
    <property type="entry name" value="Peptidase_M17_N"/>
    <property type="match status" value="1"/>
</dbReference>
<dbReference type="EMBL" id="JANBUW010001121">
    <property type="protein sequence ID" value="KAJ2844307.1"/>
    <property type="molecule type" value="Genomic_DNA"/>
</dbReference>
<dbReference type="InterPro" id="IPR008283">
    <property type="entry name" value="Peptidase_M17_N"/>
</dbReference>
<comment type="caution">
    <text evidence="2">The sequence shown here is derived from an EMBL/GenBank/DDBJ whole genome shotgun (WGS) entry which is preliminary data.</text>
</comment>
<keyword evidence="3" id="KW-1185">Reference proteome</keyword>
<reference evidence="2" key="1">
    <citation type="submission" date="2022-07" db="EMBL/GenBank/DDBJ databases">
        <title>Phylogenomic reconstructions and comparative analyses of Kickxellomycotina fungi.</title>
        <authorList>
            <person name="Reynolds N.K."/>
            <person name="Stajich J.E."/>
            <person name="Barry K."/>
            <person name="Grigoriev I.V."/>
            <person name="Crous P."/>
            <person name="Smith M.E."/>
        </authorList>
    </citation>
    <scope>NUCLEOTIDE SEQUENCE</scope>
    <source>
        <strain evidence="2">NRRL 1566</strain>
    </source>
</reference>